<keyword evidence="1" id="KW-0175">Coiled coil</keyword>
<evidence type="ECO:0000256" key="1">
    <source>
        <dbReference type="ARBA" id="ARBA00023054"/>
    </source>
</evidence>
<feature type="region of interest" description="Disordered" evidence="2">
    <location>
        <begin position="32"/>
        <end position="52"/>
    </location>
</feature>
<dbReference type="EMBL" id="JAYMGO010000015">
    <property type="protein sequence ID" value="KAL1260160.1"/>
    <property type="molecule type" value="Genomic_DNA"/>
</dbReference>
<dbReference type="Pfam" id="PF25398">
    <property type="entry name" value="CUX1_N"/>
    <property type="match status" value="1"/>
</dbReference>
<evidence type="ECO:0000259" key="3">
    <source>
        <dbReference type="Pfam" id="PF25398"/>
    </source>
</evidence>
<keyword evidence="5" id="KW-1185">Reference proteome</keyword>
<organism evidence="4 5">
    <name type="scientific">Cirrhinus molitorella</name>
    <name type="common">mud carp</name>
    <dbReference type="NCBI Taxonomy" id="172907"/>
    <lineage>
        <taxon>Eukaryota</taxon>
        <taxon>Metazoa</taxon>
        <taxon>Chordata</taxon>
        <taxon>Craniata</taxon>
        <taxon>Vertebrata</taxon>
        <taxon>Euteleostomi</taxon>
        <taxon>Actinopterygii</taxon>
        <taxon>Neopterygii</taxon>
        <taxon>Teleostei</taxon>
        <taxon>Ostariophysi</taxon>
        <taxon>Cypriniformes</taxon>
        <taxon>Cyprinidae</taxon>
        <taxon>Labeoninae</taxon>
        <taxon>Labeonini</taxon>
        <taxon>Cirrhinus</taxon>
    </lineage>
</organism>
<reference evidence="4 5" key="1">
    <citation type="submission" date="2023-09" db="EMBL/GenBank/DDBJ databases">
        <authorList>
            <person name="Wang M."/>
        </authorList>
    </citation>
    <scope>NUCLEOTIDE SEQUENCE [LARGE SCALE GENOMIC DNA]</scope>
    <source>
        <strain evidence="4">GT-2023</strain>
        <tissue evidence="4">Liver</tissue>
    </source>
</reference>
<evidence type="ECO:0000313" key="4">
    <source>
        <dbReference type="EMBL" id="KAL1260160.1"/>
    </source>
</evidence>
<gene>
    <name evidence="4" type="ORF">QQF64_007987</name>
</gene>
<protein>
    <recommendedName>
        <fullName evidence="3">Cux N-terminal domain-containing protein</fullName>
    </recommendedName>
</protein>
<dbReference type="Proteomes" id="UP001558613">
    <property type="component" value="Unassembled WGS sequence"/>
</dbReference>
<dbReference type="PANTHER" id="PTHR14043">
    <property type="entry name" value="CCAAT DISPLACEMENT PROTEIN-RELATED"/>
    <property type="match status" value="1"/>
</dbReference>
<dbReference type="PANTHER" id="PTHR14043:SF15">
    <property type="entry name" value="PROTEIN CASP"/>
    <property type="match status" value="1"/>
</dbReference>
<feature type="compositionally biased region" description="Basic and acidic residues" evidence="2">
    <location>
        <begin position="35"/>
        <end position="52"/>
    </location>
</feature>
<accession>A0ABR3M5R0</accession>
<name>A0ABR3M5R0_9TELE</name>
<evidence type="ECO:0000256" key="2">
    <source>
        <dbReference type="SAM" id="MobiDB-lite"/>
    </source>
</evidence>
<feature type="domain" description="Cux N-terminal" evidence="3">
    <location>
        <begin position="4"/>
        <end position="81"/>
    </location>
</feature>
<sequence>MAATSPASVCQYWKRFDLQQLQRELDSTATLLASRQDDSEQSRKKLIDQSREFKKNTPEDLRKLVSPLLKSFQAEVSFLLSHETS</sequence>
<dbReference type="InterPro" id="IPR057476">
    <property type="entry name" value="Cux_N"/>
</dbReference>
<comment type="caution">
    <text evidence="4">The sequence shown here is derived from an EMBL/GenBank/DDBJ whole genome shotgun (WGS) entry which is preliminary data.</text>
</comment>
<evidence type="ECO:0000313" key="5">
    <source>
        <dbReference type="Proteomes" id="UP001558613"/>
    </source>
</evidence>
<proteinExistence type="predicted"/>